<evidence type="ECO:0000256" key="1">
    <source>
        <dbReference type="ARBA" id="ARBA00004496"/>
    </source>
</evidence>
<protein>
    <recommendedName>
        <fullName evidence="12">UDP-N-acetylglucosamine 1-carboxyvinyltransferase</fullName>
        <ecNumber evidence="12">2.5.1.7</ecNumber>
    </recommendedName>
    <alternativeName>
        <fullName evidence="12">Enoylpyruvate transferase</fullName>
    </alternativeName>
    <alternativeName>
        <fullName evidence="12">UDP-N-acetylglucosamine enolpyruvyl transferase</fullName>
        <shortName evidence="12">EPT</shortName>
    </alternativeName>
</protein>
<dbReference type="EMBL" id="LLXZ01000141">
    <property type="protein sequence ID" value="KRR03671.1"/>
    <property type="molecule type" value="Genomic_DNA"/>
</dbReference>
<dbReference type="GO" id="GO:0008760">
    <property type="term" value="F:UDP-N-acetylglucosamine 1-carboxyvinyltransferase activity"/>
    <property type="evidence" value="ECO:0007669"/>
    <property type="project" value="UniProtKB-UniRule"/>
</dbReference>
<evidence type="ECO:0000313" key="14">
    <source>
        <dbReference type="EMBL" id="KRR03671.1"/>
    </source>
</evidence>
<feature type="binding site" evidence="12">
    <location>
        <position position="314"/>
    </location>
    <ligand>
        <name>UDP-N-acetyl-alpha-D-glucosamine</name>
        <dbReference type="ChEBI" id="CHEBI:57705"/>
    </ligand>
</feature>
<gene>
    <name evidence="12" type="primary">murA</name>
    <name evidence="14" type="ORF">CQ12_12495</name>
</gene>
<keyword evidence="9 12" id="KW-0961">Cell wall biogenesis/degradation</keyword>
<evidence type="ECO:0000259" key="13">
    <source>
        <dbReference type="Pfam" id="PF00275"/>
    </source>
</evidence>
<dbReference type="RefSeq" id="WP_057837682.1">
    <property type="nucleotide sequence ID" value="NZ_LLXZ01000141.1"/>
</dbReference>
<reference evidence="14 15" key="1">
    <citation type="submission" date="2014-03" db="EMBL/GenBank/DDBJ databases">
        <title>Bradyrhizobium valentinum sp. nov., isolated from effective nodules of Lupinus mariae-josephae, a lupine endemic of basic-lime soils in Eastern Spain.</title>
        <authorList>
            <person name="Duran D."/>
            <person name="Rey L."/>
            <person name="Navarro A."/>
            <person name="Busquets A."/>
            <person name="Imperial J."/>
            <person name="Ruiz-Argueso T."/>
        </authorList>
    </citation>
    <scope>NUCLEOTIDE SEQUENCE [LARGE SCALE GENOMIC DNA]</scope>
    <source>
        <strain evidence="14 15">PAC68</strain>
    </source>
</reference>
<dbReference type="GO" id="GO:0009252">
    <property type="term" value="P:peptidoglycan biosynthetic process"/>
    <property type="evidence" value="ECO:0007669"/>
    <property type="project" value="UniProtKB-UniRule"/>
</dbReference>
<dbReference type="HAMAP" id="MF_00111">
    <property type="entry name" value="MurA"/>
    <property type="match status" value="1"/>
</dbReference>
<dbReference type="GO" id="GO:0019277">
    <property type="term" value="P:UDP-N-acetylgalactosamine biosynthetic process"/>
    <property type="evidence" value="ECO:0007669"/>
    <property type="project" value="InterPro"/>
</dbReference>
<feature type="binding site" evidence="12">
    <location>
        <position position="336"/>
    </location>
    <ligand>
        <name>UDP-N-acetyl-alpha-D-glucosamine</name>
        <dbReference type="ChEBI" id="CHEBI:57705"/>
    </ligand>
</feature>
<dbReference type="GO" id="GO:0051301">
    <property type="term" value="P:cell division"/>
    <property type="evidence" value="ECO:0007669"/>
    <property type="project" value="UniProtKB-KW"/>
</dbReference>
<feature type="domain" description="Enolpyruvate transferase" evidence="13">
    <location>
        <begin position="8"/>
        <end position="416"/>
    </location>
</feature>
<sequence>MPPIQYIVEGGHRLSGTIEPSGNKNSALPIIAAALLTEHPVMLDNVPRIRDTETLVELIRSVGASAEWKSRNTLAIHAREVRAADLDPELCARIRASILLAGPLLARCGEVALPPPGGDVIGRRRLDTHFLAFEQLGATVTATHRLEFRAVRLKGADVFLDEPSVTATENALVAAVAAHGTTYLRNAASEPHVQDLAHFLVALGARIEGIGTNTIIVHGPATLGGASYSIQPDHIEVGSLIGLAAVTRSPLRIAKAGVEHLRSIRMGFERLGIVCGVEGDDLVVPSGQTMKIHDDFGGHVPKLEDQPWPAFPADLMSIAIVTATQCDGVILMFEKMFESRMFFVDKLISMGARIVLCDPHRAIVAGPSRLRGALMTSPDIRAGMAMLLAAVAAEGTSTINNADQIERGYERIEERLNALGARITRVPARDGH</sequence>
<dbReference type="Pfam" id="PF00275">
    <property type="entry name" value="EPSP_synthase"/>
    <property type="match status" value="1"/>
</dbReference>
<dbReference type="AlphaFoldDB" id="A0A0R3L6W0"/>
<keyword evidence="7 12" id="KW-0573">Peptidoglycan synthesis</keyword>
<comment type="caution">
    <text evidence="12">Lacks conserved residue(s) required for the propagation of feature annotation.</text>
</comment>
<comment type="similarity">
    <text evidence="10 12">Belongs to the EPSP synthase family. MurA subfamily.</text>
</comment>
<evidence type="ECO:0000256" key="9">
    <source>
        <dbReference type="ARBA" id="ARBA00023316"/>
    </source>
</evidence>
<dbReference type="PANTHER" id="PTHR43783">
    <property type="entry name" value="UDP-N-ACETYLGLUCOSAMINE 1-CARBOXYVINYLTRANSFERASE"/>
    <property type="match status" value="1"/>
</dbReference>
<evidence type="ECO:0000256" key="12">
    <source>
        <dbReference type="HAMAP-Rule" id="MF_00111"/>
    </source>
</evidence>
<dbReference type="Gene3D" id="3.65.10.10">
    <property type="entry name" value="Enolpyruvate transferase domain"/>
    <property type="match status" value="2"/>
</dbReference>
<feature type="active site" description="Proton donor" evidence="12">
    <location>
        <position position="119"/>
    </location>
</feature>
<keyword evidence="5 12" id="KW-0808">Transferase</keyword>
<evidence type="ECO:0000256" key="6">
    <source>
        <dbReference type="ARBA" id="ARBA00022960"/>
    </source>
</evidence>
<dbReference type="UniPathway" id="UPA00219"/>
<keyword evidence="4 12" id="KW-0132">Cell division</keyword>
<accession>A0A0R3L6W0</accession>
<comment type="function">
    <text evidence="12">Cell wall formation. Adds enolpyruvyl to UDP-N-acetylglucosamine.</text>
</comment>
<evidence type="ECO:0000256" key="7">
    <source>
        <dbReference type="ARBA" id="ARBA00022984"/>
    </source>
</evidence>
<organism evidence="14 15">
    <name type="scientific">Bradyrhizobium jicamae</name>
    <dbReference type="NCBI Taxonomy" id="280332"/>
    <lineage>
        <taxon>Bacteria</taxon>
        <taxon>Pseudomonadati</taxon>
        <taxon>Pseudomonadota</taxon>
        <taxon>Alphaproteobacteria</taxon>
        <taxon>Hyphomicrobiales</taxon>
        <taxon>Nitrobacteraceae</taxon>
        <taxon>Bradyrhizobium</taxon>
    </lineage>
</organism>
<keyword evidence="6 12" id="KW-0133">Cell shape</keyword>
<dbReference type="SUPFAM" id="SSF55205">
    <property type="entry name" value="EPT/RTPC-like"/>
    <property type="match status" value="1"/>
</dbReference>
<evidence type="ECO:0000256" key="4">
    <source>
        <dbReference type="ARBA" id="ARBA00022618"/>
    </source>
</evidence>
<comment type="pathway">
    <text evidence="2 12">Cell wall biogenesis; peptidoglycan biosynthesis.</text>
</comment>
<dbReference type="OrthoDB" id="9803760at2"/>
<dbReference type="FunFam" id="3.65.10.10:FF:000014">
    <property type="entry name" value="UDP-N-acetylglucosamine 1-carboxyvinyltransferase"/>
    <property type="match status" value="1"/>
</dbReference>
<dbReference type="InterPro" id="IPR001986">
    <property type="entry name" value="Enolpyruvate_Tfrase_dom"/>
</dbReference>
<dbReference type="EC" id="2.5.1.7" evidence="12"/>
<dbReference type="InterPro" id="IPR005750">
    <property type="entry name" value="UDP_GlcNAc_COvinyl_MurA"/>
</dbReference>
<evidence type="ECO:0000313" key="15">
    <source>
        <dbReference type="Proteomes" id="UP000050863"/>
    </source>
</evidence>
<keyword evidence="3 12" id="KW-0963">Cytoplasm</keyword>
<dbReference type="STRING" id="280332.CQ12_12495"/>
<proteinExistence type="inferred from homology"/>
<dbReference type="GO" id="GO:0008360">
    <property type="term" value="P:regulation of cell shape"/>
    <property type="evidence" value="ECO:0007669"/>
    <property type="project" value="UniProtKB-KW"/>
</dbReference>
<feature type="binding site" evidence="12">
    <location>
        <begin position="24"/>
        <end position="25"/>
    </location>
    <ligand>
        <name>phosphoenolpyruvate</name>
        <dbReference type="ChEBI" id="CHEBI:58702"/>
    </ligand>
</feature>
<name>A0A0R3L6W0_9BRAD</name>
<dbReference type="NCBIfam" id="TIGR01072">
    <property type="entry name" value="murA"/>
    <property type="match status" value="1"/>
</dbReference>
<evidence type="ECO:0000256" key="2">
    <source>
        <dbReference type="ARBA" id="ARBA00004752"/>
    </source>
</evidence>
<dbReference type="GO" id="GO:0005737">
    <property type="term" value="C:cytoplasm"/>
    <property type="evidence" value="ECO:0007669"/>
    <property type="project" value="UniProtKB-SubCell"/>
</dbReference>
<comment type="catalytic activity">
    <reaction evidence="11 12">
        <text>phosphoenolpyruvate + UDP-N-acetyl-alpha-D-glucosamine = UDP-N-acetyl-3-O-(1-carboxyvinyl)-alpha-D-glucosamine + phosphate</text>
        <dbReference type="Rhea" id="RHEA:18681"/>
        <dbReference type="ChEBI" id="CHEBI:43474"/>
        <dbReference type="ChEBI" id="CHEBI:57705"/>
        <dbReference type="ChEBI" id="CHEBI:58702"/>
        <dbReference type="ChEBI" id="CHEBI:68483"/>
        <dbReference type="EC" id="2.5.1.7"/>
    </reaction>
</comment>
<comment type="subcellular location">
    <subcellularLocation>
        <location evidence="1 12">Cytoplasm</location>
    </subcellularLocation>
</comment>
<dbReference type="InterPro" id="IPR050068">
    <property type="entry name" value="MurA_subfamily"/>
</dbReference>
<keyword evidence="8 12" id="KW-0131">Cell cycle</keyword>
<keyword evidence="15" id="KW-1185">Reference proteome</keyword>
<evidence type="ECO:0000256" key="10">
    <source>
        <dbReference type="ARBA" id="ARBA00038367"/>
    </source>
</evidence>
<dbReference type="CDD" id="cd01555">
    <property type="entry name" value="UdpNAET"/>
    <property type="match status" value="1"/>
</dbReference>
<feature type="binding site" evidence="12">
    <location>
        <position position="95"/>
    </location>
    <ligand>
        <name>UDP-N-acetyl-alpha-D-glucosamine</name>
        <dbReference type="ChEBI" id="CHEBI:57705"/>
    </ligand>
</feature>
<dbReference type="InterPro" id="IPR036968">
    <property type="entry name" value="Enolpyruvate_Tfrase_sf"/>
</dbReference>
<evidence type="ECO:0000256" key="11">
    <source>
        <dbReference type="ARBA" id="ARBA00047527"/>
    </source>
</evidence>
<dbReference type="Proteomes" id="UP000050863">
    <property type="component" value="Unassembled WGS sequence"/>
</dbReference>
<dbReference type="InterPro" id="IPR013792">
    <property type="entry name" value="RNA3'P_cycl/enolpyr_Trfase_a/b"/>
</dbReference>
<dbReference type="PANTHER" id="PTHR43783:SF1">
    <property type="entry name" value="UDP-N-ACETYLGLUCOSAMINE 1-CARBOXYVINYLTRANSFERASE"/>
    <property type="match status" value="1"/>
</dbReference>
<comment type="caution">
    <text evidence="14">The sequence shown here is derived from an EMBL/GenBank/DDBJ whole genome shotgun (WGS) entry which is preliminary data.</text>
</comment>
<dbReference type="GO" id="GO:0071555">
    <property type="term" value="P:cell wall organization"/>
    <property type="evidence" value="ECO:0007669"/>
    <property type="project" value="UniProtKB-KW"/>
</dbReference>
<evidence type="ECO:0000256" key="3">
    <source>
        <dbReference type="ARBA" id="ARBA00022490"/>
    </source>
</evidence>
<evidence type="ECO:0000256" key="8">
    <source>
        <dbReference type="ARBA" id="ARBA00023306"/>
    </source>
</evidence>
<dbReference type="NCBIfam" id="NF006873">
    <property type="entry name" value="PRK09369.1"/>
    <property type="match status" value="1"/>
</dbReference>
<evidence type="ECO:0000256" key="5">
    <source>
        <dbReference type="ARBA" id="ARBA00022679"/>
    </source>
</evidence>